<name>A0A9X2PXV9_9BACT</name>
<dbReference type="Gene3D" id="2.60.40.4070">
    <property type="match status" value="1"/>
</dbReference>
<dbReference type="RefSeq" id="WP_259080687.1">
    <property type="nucleotide sequence ID" value="NZ_JANUAU010000008.1"/>
</dbReference>
<evidence type="ECO:0000313" key="4">
    <source>
        <dbReference type="Proteomes" id="UP001155027"/>
    </source>
</evidence>
<feature type="compositionally biased region" description="Polar residues" evidence="1">
    <location>
        <begin position="202"/>
        <end position="213"/>
    </location>
</feature>
<protein>
    <recommendedName>
        <fullName evidence="2">FlgD/Vpr Ig-like domain-containing protein</fullName>
    </recommendedName>
</protein>
<dbReference type="AlphaFoldDB" id="A0A9X2PXV9"/>
<dbReference type="Gene3D" id="2.130.10.10">
    <property type="entry name" value="YVTN repeat-like/Quinoprotein amine dehydrogenase"/>
    <property type="match status" value="1"/>
</dbReference>
<evidence type="ECO:0000256" key="1">
    <source>
        <dbReference type="SAM" id="MobiDB-lite"/>
    </source>
</evidence>
<sequence length="538" mass="57152">MNRILAWLIVLGLAAAPAWGQGQSRLQTLRPTPGLASNTVQELASAGDSLWAGPLLTVYAEDEARLFTPDDPVVARRLEDGSNVVLSLATEGGVQGGSTVWAGLAFDAGGNAIGAGGFLVSTDGGASFSTRPVPLDDPADTTVAYGADTLPAVPITQAAGSPPRDLAIEPQADTVWTAGGRSGLRRWTAQDGAWTRAVLPPDTSTRIEPTTPTDFLVAPPQDDGRGFQNHRALSVLVDETGTVWAGTAAGLNRSTPGDVGPSGDRAWRLFRPDGTPNSLTGQLVLGLAEQPRPDGRNPVWIATLRADGGSVLQRSGLTVTPDGGETFRQPLIGEQVNDVAARRARVYAATENGLFVSGTQGRTWRTVEEVSIADESQAFPGELTARAVEVTPAALWVGTTAGLLRLDRADEPRLLSDAPDAPRPEWQLFRTEVPVNPDEPTEQVPDVETYAYPNPFVPSRDDAVRIVYDVPEPQTVKVSIYDFGMNRVRTLEEQEPAGQQEIVWDGTDASGLRLPTGTYLYTVEVGGTTVRGKILLSN</sequence>
<dbReference type="Pfam" id="PF13860">
    <property type="entry name" value="FlgD_ig"/>
    <property type="match status" value="1"/>
</dbReference>
<reference evidence="3" key="1">
    <citation type="submission" date="2022-08" db="EMBL/GenBank/DDBJ databases">
        <title>Genomic Encyclopedia of Type Strains, Phase V (KMG-V): Genome sequencing to study the core and pangenomes of soil and plant-associated prokaryotes.</title>
        <authorList>
            <person name="Whitman W."/>
        </authorList>
    </citation>
    <scope>NUCLEOTIDE SEQUENCE</scope>
    <source>
        <strain evidence="3">0</strain>
    </source>
</reference>
<gene>
    <name evidence="3" type="ORF">GGP71_002513</name>
</gene>
<evidence type="ECO:0000259" key="2">
    <source>
        <dbReference type="Pfam" id="PF13860"/>
    </source>
</evidence>
<dbReference type="SUPFAM" id="SSF110296">
    <property type="entry name" value="Oligoxyloglucan reducing end-specific cellobiohydrolase"/>
    <property type="match status" value="1"/>
</dbReference>
<evidence type="ECO:0000313" key="3">
    <source>
        <dbReference type="EMBL" id="MCS3678574.1"/>
    </source>
</evidence>
<feature type="domain" description="FlgD/Vpr Ig-like" evidence="2">
    <location>
        <begin position="466"/>
        <end position="525"/>
    </location>
</feature>
<dbReference type="Proteomes" id="UP001155027">
    <property type="component" value="Unassembled WGS sequence"/>
</dbReference>
<dbReference type="EMBL" id="JANUAU010000008">
    <property type="protein sequence ID" value="MCS3678574.1"/>
    <property type="molecule type" value="Genomic_DNA"/>
</dbReference>
<proteinExistence type="predicted"/>
<accession>A0A9X2PXV9</accession>
<dbReference type="InterPro" id="IPR015943">
    <property type="entry name" value="WD40/YVTN_repeat-like_dom_sf"/>
</dbReference>
<comment type="caution">
    <text evidence="3">The sequence shown here is derived from an EMBL/GenBank/DDBJ whole genome shotgun (WGS) entry which is preliminary data.</text>
</comment>
<feature type="region of interest" description="Disordered" evidence="1">
    <location>
        <begin position="201"/>
        <end position="221"/>
    </location>
</feature>
<dbReference type="InterPro" id="IPR025965">
    <property type="entry name" value="FlgD/Vpr_Ig-like"/>
</dbReference>
<organism evidence="3 4">
    <name type="scientific">Salinibacter ruber</name>
    <dbReference type="NCBI Taxonomy" id="146919"/>
    <lineage>
        <taxon>Bacteria</taxon>
        <taxon>Pseudomonadati</taxon>
        <taxon>Rhodothermota</taxon>
        <taxon>Rhodothermia</taxon>
        <taxon>Rhodothermales</taxon>
        <taxon>Salinibacteraceae</taxon>
        <taxon>Salinibacter</taxon>
    </lineage>
</organism>